<dbReference type="RefSeq" id="WP_051483602.1">
    <property type="nucleotide sequence ID" value="NZ_HG917868.1"/>
</dbReference>
<evidence type="ECO:0000313" key="6">
    <source>
        <dbReference type="EMBL" id="CDM67231.1"/>
    </source>
</evidence>
<feature type="coiled-coil region" evidence="5">
    <location>
        <begin position="136"/>
        <end position="189"/>
    </location>
</feature>
<dbReference type="HOGENOM" id="CLU_016838_1_0_9"/>
<dbReference type="InterPro" id="IPR006128">
    <property type="entry name" value="Lipoprotein_PsaA-like"/>
</dbReference>
<dbReference type="GO" id="GO:0007155">
    <property type="term" value="P:cell adhesion"/>
    <property type="evidence" value="ECO:0007669"/>
    <property type="project" value="InterPro"/>
</dbReference>
<dbReference type="InterPro" id="IPR006129">
    <property type="entry name" value="AdhesinB"/>
</dbReference>
<dbReference type="EMBL" id="HG917868">
    <property type="protein sequence ID" value="CDM67231.1"/>
    <property type="molecule type" value="Genomic_DNA"/>
</dbReference>
<organism evidence="6 7">
    <name type="scientific">Clostridium bornimense</name>
    <dbReference type="NCBI Taxonomy" id="1216932"/>
    <lineage>
        <taxon>Bacteria</taxon>
        <taxon>Bacillati</taxon>
        <taxon>Bacillota</taxon>
        <taxon>Clostridia</taxon>
        <taxon>Eubacteriales</taxon>
        <taxon>Clostridiaceae</taxon>
        <taxon>Clostridium</taxon>
    </lineage>
</organism>
<keyword evidence="7" id="KW-1185">Reference proteome</keyword>
<keyword evidence="2 4" id="KW-0813">Transport</keyword>
<dbReference type="PANTHER" id="PTHR42953:SF3">
    <property type="entry name" value="HIGH-AFFINITY ZINC UPTAKE SYSTEM PROTEIN ZNUA"/>
    <property type="match status" value="1"/>
</dbReference>
<dbReference type="PROSITE" id="PS51257">
    <property type="entry name" value="PROKAR_LIPOPROTEIN"/>
    <property type="match status" value="1"/>
</dbReference>
<dbReference type="PATRIC" id="fig|1216932.3.peg.35"/>
<name>W6RRM5_9CLOT</name>
<keyword evidence="5" id="KW-0175">Coiled coil</keyword>
<dbReference type="Pfam" id="PF01297">
    <property type="entry name" value="ZnuA"/>
    <property type="match status" value="1"/>
</dbReference>
<dbReference type="GO" id="GO:0030001">
    <property type="term" value="P:metal ion transport"/>
    <property type="evidence" value="ECO:0007669"/>
    <property type="project" value="InterPro"/>
</dbReference>
<reference evidence="6 7" key="1">
    <citation type="submission" date="2013-11" db="EMBL/GenBank/DDBJ databases">
        <title>Complete genome sequence of Clostridum sp. M2/40.</title>
        <authorList>
            <person name="Wibberg D."/>
            <person name="Puehler A."/>
            <person name="Schlueter A."/>
        </authorList>
    </citation>
    <scope>NUCLEOTIDE SEQUENCE [LARGE SCALE GENOMIC DNA]</scope>
    <source>
        <strain evidence="7">M2/40</strain>
    </source>
</reference>
<sequence length="291" mass="32530">MKKIFLIFITTIMMATFMVGCGKESGAQDNADNNSDTIKVLVSFHAMEELVELVGDEKVDVEVVIPEGTEAHDFEPTTKDIKELSKSKLFVYNGLGMEHWVENFLKNSNVEVVEASANVTTINNDGVIDPHTWLGLKDAIVELENIKNALVKIDSKNSTYYEKNYENAKKELESIYDEYKSKFDSIANNKFVTGHKAFGYLCREFGLEQIAIQGVFAEGEPSPAKLAELITYCKDNNIKTVFAEEIGSTEVAETLAREAGAKVETIETFEGEGDYIEGMQENLQKIYEALK</sequence>
<evidence type="ECO:0000256" key="2">
    <source>
        <dbReference type="ARBA" id="ARBA00022448"/>
    </source>
</evidence>
<comment type="similarity">
    <text evidence="1 4">Belongs to the bacterial solute-binding protein 9 family.</text>
</comment>
<evidence type="ECO:0000313" key="7">
    <source>
        <dbReference type="Proteomes" id="UP000019426"/>
    </source>
</evidence>
<dbReference type="eggNOG" id="COG0803">
    <property type="taxonomic scope" value="Bacteria"/>
</dbReference>
<dbReference type="GO" id="GO:0046872">
    <property type="term" value="F:metal ion binding"/>
    <property type="evidence" value="ECO:0007669"/>
    <property type="project" value="InterPro"/>
</dbReference>
<dbReference type="PRINTS" id="PR00690">
    <property type="entry name" value="ADHESNFAMILY"/>
</dbReference>
<accession>W6RRM5</accession>
<gene>
    <name evidence="6" type="ORF">CM240_0043</name>
</gene>
<evidence type="ECO:0000256" key="4">
    <source>
        <dbReference type="RuleBase" id="RU003512"/>
    </source>
</evidence>
<protein>
    <submittedName>
        <fullName evidence="6">ABC transporter, substrate-binding protein</fullName>
    </submittedName>
</protein>
<dbReference type="Proteomes" id="UP000019426">
    <property type="component" value="Chromosome M2/40_rep1"/>
</dbReference>
<keyword evidence="3" id="KW-0732">Signal</keyword>
<evidence type="ECO:0000256" key="5">
    <source>
        <dbReference type="SAM" id="Coils"/>
    </source>
</evidence>
<dbReference type="PRINTS" id="PR00691">
    <property type="entry name" value="ADHESINB"/>
</dbReference>
<dbReference type="KEGG" id="clt:CM240_0043"/>
<dbReference type="Gene3D" id="3.40.50.1980">
    <property type="entry name" value="Nitrogenase molybdenum iron protein domain"/>
    <property type="match status" value="2"/>
</dbReference>
<dbReference type="OrthoDB" id="9810636at2"/>
<dbReference type="PANTHER" id="PTHR42953">
    <property type="entry name" value="HIGH-AFFINITY ZINC UPTAKE SYSTEM PROTEIN ZNUA-RELATED"/>
    <property type="match status" value="1"/>
</dbReference>
<dbReference type="SUPFAM" id="SSF53807">
    <property type="entry name" value="Helical backbone' metal receptor"/>
    <property type="match status" value="1"/>
</dbReference>
<evidence type="ECO:0000256" key="1">
    <source>
        <dbReference type="ARBA" id="ARBA00011028"/>
    </source>
</evidence>
<dbReference type="InterPro" id="IPR006127">
    <property type="entry name" value="ZnuA-like"/>
</dbReference>
<proteinExistence type="inferred from homology"/>
<dbReference type="AlphaFoldDB" id="W6RRM5"/>
<dbReference type="STRING" id="1216932.CM240_0043"/>
<dbReference type="InterPro" id="IPR050492">
    <property type="entry name" value="Bact_metal-bind_prot9"/>
</dbReference>
<evidence type="ECO:0000256" key="3">
    <source>
        <dbReference type="ARBA" id="ARBA00022729"/>
    </source>
</evidence>